<feature type="region of interest" description="Disordered" evidence="1">
    <location>
        <begin position="803"/>
        <end position="946"/>
    </location>
</feature>
<feature type="region of interest" description="Disordered" evidence="1">
    <location>
        <begin position="99"/>
        <end position="120"/>
    </location>
</feature>
<gene>
    <name evidence="2" type="ORF">HYH03_002988</name>
</gene>
<feature type="compositionally biased region" description="Low complexity" evidence="1">
    <location>
        <begin position="879"/>
        <end position="926"/>
    </location>
</feature>
<sequence length="1114" mass="113224">MGPRKQRSCDDDRDDAPKAKKPSGFWSPFNTWWREHHERTGNRATVVEMRAWYAQNAHLVWPADMMPTVDDMLKIAKGLRTIKQVQDYFRSYRKNLKTRKDGDSLSPEGGVRKGGRKARTNAGGVSAAATAAGNFLAAVQQAAAVRQLHARIGAAVASEAVQAATADAAGGSDGGAAPGDGSLQFLDWGFTTEAAAAAAMEAVEAGSDEADTLSESEEGTANGSPHDAASPGGGAATADVPQLAVHHPDSVLCPGDMPMHLPGGEDPSGLCSTGAMMPYPPFFDPWQMQHGPPPPHFMPSAVATRRIVKAVRTSVGGAHQGLPGVRLTSESSGGGAAAAVFNGSSGGMQTVTCRRTRIRTSAGGMWQQEVVEAVEVGMAPPSPLNGYGMPYAGMPLSLPGLPDVSEGYSAPNSAPGSMHPPPAHSDSPAAATAWPQQPNPARSTAGGDVNGGVDGMIPSASAPSFREPAVTELGGSGTGASGPPPRKQRRSGDRAIASVGGSEGEDAAAEAEAAGGCPVDGQSPPSTSGGDTTAPAGPARRMAQSYGGYPGYPGPGGLRHKLPHSATANALSDGGAVYGASASAAAGMLPPGMMPVHGQAPVVMHPSHGHPHPGAAAQQYRAPAGSYGGMPPPAWPHHPHAAPPSGMAPHPHAHAHPHAVHHPGYPPYPPHPMYGYRHPAYSHPAYGYPPHAGHPPAAYPGMPPYHMPMPYHPYGMGPVPHPYYAYPPHGMPGVDPNANVERPQQPMPMSTSNGGARPAGAGGPAPLQLADLPAGLLTGPGLDSLSHSDLAGLSGLSALGLAESDNEGDEAATSNHHHHHAHHHHGHGHTHHHRRHGHSSGPSSGGAHDGSKAAGEAAAEQQRPAAAAPAEGDGTDSKQQQQHTSQQQSQDPQVPGQAPASQHPAAATAAANAAAPAPASAEQPSSAPQPPSANVEGNSESRLPLPSIPSGEAVLLEAAALHREARGSCGGASVISGGAGMSDGGAPDGTASVYYKASKLDDKASGLPLPLPLPLPIPGAHEQHAHPHLPYYHHPAHHHAQGDPVKPGPGSRPAPMTIHVMQEDLVVMPGLGLGGNGGDMSGLPSPTPSLNLNLLDPHGGADEAADVAMWAGAA</sequence>
<feature type="region of interest" description="Disordered" evidence="1">
    <location>
        <begin position="1"/>
        <end position="23"/>
    </location>
</feature>
<dbReference type="AlphaFoldDB" id="A0A835YKL2"/>
<organism evidence="2 3">
    <name type="scientific">Edaphochlamys debaryana</name>
    <dbReference type="NCBI Taxonomy" id="47281"/>
    <lineage>
        <taxon>Eukaryota</taxon>
        <taxon>Viridiplantae</taxon>
        <taxon>Chlorophyta</taxon>
        <taxon>core chlorophytes</taxon>
        <taxon>Chlorophyceae</taxon>
        <taxon>CS clade</taxon>
        <taxon>Chlamydomonadales</taxon>
        <taxon>Chlamydomonadales incertae sedis</taxon>
        <taxon>Edaphochlamys</taxon>
    </lineage>
</organism>
<dbReference type="Proteomes" id="UP000612055">
    <property type="component" value="Unassembled WGS sequence"/>
</dbReference>
<feature type="compositionally biased region" description="Low complexity" evidence="1">
    <location>
        <begin position="853"/>
        <end position="872"/>
    </location>
</feature>
<accession>A0A835YKL2</accession>
<reference evidence="2" key="1">
    <citation type="journal article" date="2020" name="bioRxiv">
        <title>Comparative genomics of Chlamydomonas.</title>
        <authorList>
            <person name="Craig R.J."/>
            <person name="Hasan A.R."/>
            <person name="Ness R.W."/>
            <person name="Keightley P.D."/>
        </authorList>
    </citation>
    <scope>NUCLEOTIDE SEQUENCE</scope>
    <source>
        <strain evidence="2">CCAP 11/70</strain>
    </source>
</reference>
<feature type="region of interest" description="Disordered" evidence="1">
    <location>
        <begin position="644"/>
        <end position="664"/>
    </location>
</feature>
<comment type="caution">
    <text evidence="2">The sequence shown here is derived from an EMBL/GenBank/DDBJ whole genome shotgun (WGS) entry which is preliminary data.</text>
</comment>
<evidence type="ECO:0000313" key="2">
    <source>
        <dbReference type="EMBL" id="KAG2499414.1"/>
    </source>
</evidence>
<evidence type="ECO:0000256" key="1">
    <source>
        <dbReference type="SAM" id="MobiDB-lite"/>
    </source>
</evidence>
<feature type="compositionally biased region" description="Basic and acidic residues" evidence="1">
    <location>
        <begin position="7"/>
        <end position="18"/>
    </location>
</feature>
<keyword evidence="3" id="KW-1185">Reference proteome</keyword>
<feature type="region of interest" description="Disordered" evidence="1">
    <location>
        <begin position="734"/>
        <end position="767"/>
    </location>
</feature>
<evidence type="ECO:0000313" key="3">
    <source>
        <dbReference type="Proteomes" id="UP000612055"/>
    </source>
</evidence>
<dbReference type="EMBL" id="JAEHOE010000007">
    <property type="protein sequence ID" value="KAG2499414.1"/>
    <property type="molecule type" value="Genomic_DNA"/>
</dbReference>
<feature type="compositionally biased region" description="Acidic residues" evidence="1">
    <location>
        <begin position="206"/>
        <end position="218"/>
    </location>
</feature>
<dbReference type="OrthoDB" id="552543at2759"/>
<feature type="region of interest" description="Disordered" evidence="1">
    <location>
        <begin position="201"/>
        <end position="238"/>
    </location>
</feature>
<protein>
    <submittedName>
        <fullName evidence="2">Uncharacterized protein</fullName>
    </submittedName>
</protein>
<name>A0A835YKL2_9CHLO</name>
<feature type="compositionally biased region" description="Basic residues" evidence="1">
    <location>
        <begin position="815"/>
        <end position="838"/>
    </location>
</feature>
<feature type="compositionally biased region" description="Gly residues" evidence="1">
    <location>
        <begin position="548"/>
        <end position="557"/>
    </location>
</feature>
<feature type="compositionally biased region" description="Basic residues" evidence="1">
    <location>
        <begin position="651"/>
        <end position="661"/>
    </location>
</feature>
<feature type="compositionally biased region" description="Low complexity" evidence="1">
    <location>
        <begin position="754"/>
        <end position="767"/>
    </location>
</feature>
<feature type="region of interest" description="Disordered" evidence="1">
    <location>
        <begin position="405"/>
        <end position="563"/>
    </location>
</feature>
<proteinExistence type="predicted"/>